<dbReference type="AlphaFoldDB" id="A0AA35SUT0"/>
<evidence type="ECO:0000256" key="1">
    <source>
        <dbReference type="SAM" id="MobiDB-lite"/>
    </source>
</evidence>
<feature type="signal peptide" evidence="2">
    <location>
        <begin position="1"/>
        <end position="16"/>
    </location>
</feature>
<name>A0AA35SUT0_GEOBA</name>
<evidence type="ECO:0000313" key="4">
    <source>
        <dbReference type="Proteomes" id="UP001174909"/>
    </source>
</evidence>
<organism evidence="3 4">
    <name type="scientific">Geodia barretti</name>
    <name type="common">Barrett's horny sponge</name>
    <dbReference type="NCBI Taxonomy" id="519541"/>
    <lineage>
        <taxon>Eukaryota</taxon>
        <taxon>Metazoa</taxon>
        <taxon>Porifera</taxon>
        <taxon>Demospongiae</taxon>
        <taxon>Heteroscleromorpha</taxon>
        <taxon>Tetractinellida</taxon>
        <taxon>Astrophorina</taxon>
        <taxon>Geodiidae</taxon>
        <taxon>Geodia</taxon>
    </lineage>
</organism>
<gene>
    <name evidence="3" type="ORF">GBAR_LOCUS20039</name>
</gene>
<feature type="region of interest" description="Disordered" evidence="1">
    <location>
        <begin position="14"/>
        <end position="58"/>
    </location>
</feature>
<comment type="caution">
    <text evidence="3">The sequence shown here is derived from an EMBL/GenBank/DDBJ whole genome shotgun (WGS) entry which is preliminary data.</text>
</comment>
<protein>
    <submittedName>
        <fullName evidence="3">Uncharacterized protein</fullName>
    </submittedName>
</protein>
<keyword evidence="2" id="KW-0732">Signal</keyword>
<evidence type="ECO:0000256" key="2">
    <source>
        <dbReference type="SAM" id="SignalP"/>
    </source>
</evidence>
<evidence type="ECO:0000313" key="3">
    <source>
        <dbReference type="EMBL" id="CAI8035737.1"/>
    </source>
</evidence>
<keyword evidence="4" id="KW-1185">Reference proteome</keyword>
<feature type="chain" id="PRO_5041365201" evidence="2">
    <location>
        <begin position="17"/>
        <end position="156"/>
    </location>
</feature>
<dbReference type="Proteomes" id="UP001174909">
    <property type="component" value="Unassembled WGS sequence"/>
</dbReference>
<reference evidence="3" key="1">
    <citation type="submission" date="2023-03" db="EMBL/GenBank/DDBJ databases">
        <authorList>
            <person name="Steffen K."/>
            <person name="Cardenas P."/>
        </authorList>
    </citation>
    <scope>NUCLEOTIDE SEQUENCE</scope>
</reference>
<accession>A0AA35SUT0</accession>
<proteinExistence type="predicted"/>
<sequence>MLIILALISGIGCASSDHDEDGEHEANGEQTGHLPSHEEGDGEGEESGQEFAKDQTYDQVRNGARLKLVYDAATNAFVGTVENTTNQTLSKVRVEVHLSNGIELGPTTPTDLTSGQQINVELSAAGQDFNKWSAHPEVGSSEHGGGEGHDEDGDHD</sequence>
<dbReference type="EMBL" id="CASHTH010002825">
    <property type="protein sequence ID" value="CAI8035737.1"/>
    <property type="molecule type" value="Genomic_DNA"/>
</dbReference>
<feature type="region of interest" description="Disordered" evidence="1">
    <location>
        <begin position="127"/>
        <end position="156"/>
    </location>
</feature>
<feature type="compositionally biased region" description="Basic and acidic residues" evidence="1">
    <location>
        <begin position="144"/>
        <end position="156"/>
    </location>
</feature>